<name>A0A9E9CAQ4_9CYAN</name>
<dbReference type="EMBL" id="CP113797">
    <property type="protein sequence ID" value="WAL61292.1"/>
    <property type="molecule type" value="Genomic_DNA"/>
</dbReference>
<dbReference type="InterPro" id="IPR051135">
    <property type="entry name" value="Gal/GlcNAc/GalNAc_ST"/>
</dbReference>
<organism evidence="1 2">
    <name type="scientific">Thermocoleostomius sinensis A174</name>
    <dbReference type="NCBI Taxonomy" id="2016057"/>
    <lineage>
        <taxon>Bacteria</taxon>
        <taxon>Bacillati</taxon>
        <taxon>Cyanobacteriota</taxon>
        <taxon>Cyanophyceae</taxon>
        <taxon>Oculatellales</taxon>
        <taxon>Oculatellaceae</taxon>
        <taxon>Thermocoleostomius</taxon>
    </lineage>
</organism>
<evidence type="ECO:0000313" key="1">
    <source>
        <dbReference type="EMBL" id="WAL61292.1"/>
    </source>
</evidence>
<keyword evidence="2" id="KW-1185">Reference proteome</keyword>
<sequence>MRPDYVLIVGQGRSGTNWLLDLLDLSTQTYCRNEANKLPPSPLTELPSATVRNTLEPEFAQAWDSAIAAAAMRMGDRDRLNLEHKFYIHQPRVPGGLFLLAGRQRRQWLTSLNPEFRQLDWAVPSWLLDLQKLKQALPVFKLNQVPGWASWVLQNRPNVLVIHIVRHPGGFLHSWKSRYSKTQDPEQLKQDNHQRLHRVAEFDTHWRSLLNHIDIMTVDESELWYWRYTSETIDSTGAGRSNYVRVIYEDLVSDPVAVTKLLYQKCQLPWTDEIEQKVVQGSSQSSSIASTWQSKLSADQLDAIKRVVDGSFVCHWWENYDHLRLLSVV</sequence>
<reference evidence="1" key="1">
    <citation type="submission" date="2022-12" db="EMBL/GenBank/DDBJ databases">
        <title>Polyphasic identification of a Novel Hot-Spring Cyanobacterium Ocullathermofonsia sinensis gen nov. sp. nov. and Genomic Insights on its Adaptations to the Thermal Habitat.</title>
        <authorList>
            <person name="Daroch M."/>
            <person name="Tang J."/>
            <person name="Jiang Y."/>
        </authorList>
    </citation>
    <scope>NUCLEOTIDE SEQUENCE</scope>
    <source>
        <strain evidence="1">PKUAC-SCTA174</strain>
    </source>
</reference>
<protein>
    <submittedName>
        <fullName evidence="1">Sulfotransferase</fullName>
    </submittedName>
</protein>
<dbReference type="KEGG" id="tsin:OXH18_04635"/>
<dbReference type="SUPFAM" id="SSF52540">
    <property type="entry name" value="P-loop containing nucleoside triphosphate hydrolases"/>
    <property type="match status" value="1"/>
</dbReference>
<gene>
    <name evidence="1" type="ORF">OXH18_04635</name>
</gene>
<dbReference type="PANTHER" id="PTHR10704">
    <property type="entry name" value="CARBOHYDRATE SULFOTRANSFERASE"/>
    <property type="match status" value="1"/>
</dbReference>
<dbReference type="GO" id="GO:0006790">
    <property type="term" value="P:sulfur compound metabolic process"/>
    <property type="evidence" value="ECO:0007669"/>
    <property type="project" value="TreeGrafter"/>
</dbReference>
<dbReference type="GO" id="GO:0001517">
    <property type="term" value="F:N-acetylglucosamine 6-O-sulfotransferase activity"/>
    <property type="evidence" value="ECO:0007669"/>
    <property type="project" value="TreeGrafter"/>
</dbReference>
<proteinExistence type="predicted"/>
<dbReference type="GO" id="GO:0006044">
    <property type="term" value="P:N-acetylglucosamine metabolic process"/>
    <property type="evidence" value="ECO:0007669"/>
    <property type="project" value="TreeGrafter"/>
</dbReference>
<accession>A0A9E9CAQ4</accession>
<dbReference type="InterPro" id="IPR027417">
    <property type="entry name" value="P-loop_NTPase"/>
</dbReference>
<dbReference type="RefSeq" id="WP_268611246.1">
    <property type="nucleotide sequence ID" value="NZ_CP113797.1"/>
</dbReference>
<dbReference type="AlphaFoldDB" id="A0A9E9CAQ4"/>
<dbReference type="Proteomes" id="UP001163152">
    <property type="component" value="Chromosome"/>
</dbReference>
<dbReference type="PANTHER" id="PTHR10704:SF44">
    <property type="entry name" value="LD35051P-RELATED"/>
    <property type="match status" value="1"/>
</dbReference>
<dbReference type="Gene3D" id="3.40.50.300">
    <property type="entry name" value="P-loop containing nucleotide triphosphate hydrolases"/>
    <property type="match status" value="1"/>
</dbReference>
<evidence type="ECO:0000313" key="2">
    <source>
        <dbReference type="Proteomes" id="UP001163152"/>
    </source>
</evidence>
<dbReference type="Pfam" id="PF13469">
    <property type="entry name" value="Sulfotransfer_3"/>
    <property type="match status" value="1"/>
</dbReference>